<evidence type="ECO:0000256" key="9">
    <source>
        <dbReference type="ARBA" id="ARBA00022982"/>
    </source>
</evidence>
<dbReference type="PANTHER" id="PTHR11632">
    <property type="entry name" value="SUCCINATE DEHYDROGENASE 2 FLAVOPROTEIN SUBUNIT"/>
    <property type="match status" value="1"/>
</dbReference>
<dbReference type="RefSeq" id="WP_165099568.1">
    <property type="nucleotide sequence ID" value="NZ_JAAKGU010000006.1"/>
</dbReference>
<comment type="similarity">
    <text evidence="3">Belongs to the FAD-dependent oxidoreductase 2 family. FRD/SDH subfamily.</text>
</comment>
<dbReference type="GO" id="GO:0033765">
    <property type="term" value="F:steroid dehydrogenase activity, acting on the CH-CH group of donors"/>
    <property type="evidence" value="ECO:0007669"/>
    <property type="project" value="UniProtKB-ARBA"/>
</dbReference>
<dbReference type="NCBIfam" id="TIGR01811">
    <property type="entry name" value="sdhA_Bsu"/>
    <property type="match status" value="1"/>
</dbReference>
<dbReference type="InterPro" id="IPR003952">
    <property type="entry name" value="FRD_SDH_FAD_BS"/>
</dbReference>
<dbReference type="GO" id="GO:0050660">
    <property type="term" value="F:flavin adenine dinucleotide binding"/>
    <property type="evidence" value="ECO:0007669"/>
    <property type="project" value="TreeGrafter"/>
</dbReference>
<keyword evidence="11" id="KW-0472">Membrane</keyword>
<dbReference type="Gene3D" id="3.90.700.10">
    <property type="entry name" value="Succinate dehydrogenase/fumarate reductase flavoprotein, catalytic domain"/>
    <property type="match status" value="1"/>
</dbReference>
<dbReference type="InterPro" id="IPR003953">
    <property type="entry name" value="FAD-dep_OxRdtase_2_FAD-bd"/>
</dbReference>
<keyword evidence="10" id="KW-0560">Oxidoreductase</keyword>
<dbReference type="PRINTS" id="PR00411">
    <property type="entry name" value="PNDRDTASEI"/>
</dbReference>
<evidence type="ECO:0000256" key="13">
    <source>
        <dbReference type="PIRSR" id="PIRSR000171-1"/>
    </source>
</evidence>
<dbReference type="FunFam" id="3.90.700.10:FF:000004">
    <property type="entry name" value="Succinate dehydrogenase flavoprotein subunit"/>
    <property type="match status" value="1"/>
</dbReference>
<evidence type="ECO:0000256" key="11">
    <source>
        <dbReference type="ARBA" id="ARBA00023136"/>
    </source>
</evidence>
<dbReference type="FunFam" id="3.50.50.60:FF:000009">
    <property type="entry name" value="Succinate dehydrogenase flavoprotein subunit"/>
    <property type="match status" value="1"/>
</dbReference>
<evidence type="ECO:0000256" key="12">
    <source>
        <dbReference type="ARBA" id="ARBA00049220"/>
    </source>
</evidence>
<feature type="domain" description="FAD-dependent oxidoreductase 2 FAD-binding" evidence="14">
    <location>
        <begin position="5"/>
        <end position="392"/>
    </location>
</feature>
<dbReference type="InterPro" id="IPR011280">
    <property type="entry name" value="Succ_DH/Fum_Rdt_flav_su"/>
</dbReference>
<dbReference type="FunFam" id="1.20.58.100:FF:000004">
    <property type="entry name" value="Succinate dehydrogenase flavoprotein subunit"/>
    <property type="match status" value="1"/>
</dbReference>
<proteinExistence type="inferred from homology"/>
<evidence type="ECO:0000256" key="10">
    <source>
        <dbReference type="ARBA" id="ARBA00023002"/>
    </source>
</evidence>
<dbReference type="InterPro" id="IPR027477">
    <property type="entry name" value="Succ_DH/fumarate_Rdtase_cat_sf"/>
</dbReference>
<name>A0A6M1PMK5_9BACL</name>
<dbReference type="SUPFAM" id="SSF56425">
    <property type="entry name" value="Succinate dehydrogenase/fumarate reductase flavoprotein, catalytic domain"/>
    <property type="match status" value="1"/>
</dbReference>
<gene>
    <name evidence="16" type="primary">sdhA</name>
    <name evidence="16" type="ORF">G5B47_15035</name>
</gene>
<dbReference type="Gene3D" id="3.50.50.60">
    <property type="entry name" value="FAD/NAD(P)-binding domain"/>
    <property type="match status" value="1"/>
</dbReference>
<dbReference type="GO" id="GO:0009055">
    <property type="term" value="F:electron transfer activity"/>
    <property type="evidence" value="ECO:0007669"/>
    <property type="project" value="TreeGrafter"/>
</dbReference>
<evidence type="ECO:0000256" key="3">
    <source>
        <dbReference type="ARBA" id="ARBA00008040"/>
    </source>
</evidence>
<keyword evidence="5" id="KW-0813">Transport</keyword>
<accession>A0A6M1PMK5</accession>
<evidence type="ECO:0000256" key="2">
    <source>
        <dbReference type="ARBA" id="ARBA00004413"/>
    </source>
</evidence>
<organism evidence="16 17">
    <name type="scientific">Paenibacillus apii</name>
    <dbReference type="NCBI Taxonomy" id="1850370"/>
    <lineage>
        <taxon>Bacteria</taxon>
        <taxon>Bacillati</taxon>
        <taxon>Bacillota</taxon>
        <taxon>Bacilli</taxon>
        <taxon>Bacillales</taxon>
        <taxon>Paenibacillaceae</taxon>
        <taxon>Paenibacillus</taxon>
    </lineage>
</organism>
<dbReference type="Gene3D" id="1.20.58.100">
    <property type="entry name" value="Fumarate reductase/succinate dehydrogenase flavoprotein-like, C-terminal domain"/>
    <property type="match status" value="1"/>
</dbReference>
<dbReference type="NCBIfam" id="NF006392">
    <property type="entry name" value="PRK08641.1"/>
    <property type="match status" value="1"/>
</dbReference>
<dbReference type="SUPFAM" id="SSF46977">
    <property type="entry name" value="Succinate dehydrogenase/fumarate reductase flavoprotein C-terminal domain"/>
    <property type="match status" value="1"/>
</dbReference>
<dbReference type="PIRSF" id="PIRSF000171">
    <property type="entry name" value="SDHA_APRA_LASPO"/>
    <property type="match status" value="1"/>
</dbReference>
<evidence type="ECO:0000313" key="17">
    <source>
        <dbReference type="Proteomes" id="UP000480151"/>
    </source>
</evidence>
<protein>
    <recommendedName>
        <fullName evidence="4">succinate dehydrogenase</fullName>
        <ecNumber evidence="4">1.3.5.1</ecNumber>
    </recommendedName>
</protein>
<dbReference type="Pfam" id="PF02910">
    <property type="entry name" value="Succ_DH_flav_C"/>
    <property type="match status" value="1"/>
</dbReference>
<feature type="active site" description="Proton acceptor" evidence="13">
    <location>
        <position position="285"/>
    </location>
</feature>
<dbReference type="Gene3D" id="3.10.20.820">
    <property type="match status" value="1"/>
</dbReference>
<comment type="subcellular location">
    <subcellularLocation>
        <location evidence="2">Cell membrane</location>
        <topology evidence="2">Peripheral membrane protein</topology>
        <orientation evidence="2">Cytoplasmic side</orientation>
    </subcellularLocation>
</comment>
<dbReference type="InterPro" id="IPR036188">
    <property type="entry name" value="FAD/NAD-bd_sf"/>
</dbReference>
<dbReference type="InterPro" id="IPR037099">
    <property type="entry name" value="Fum_R/Succ_DH_flav-like_C_sf"/>
</dbReference>
<dbReference type="GO" id="GO:0009061">
    <property type="term" value="P:anaerobic respiration"/>
    <property type="evidence" value="ECO:0007669"/>
    <property type="project" value="TreeGrafter"/>
</dbReference>
<dbReference type="Pfam" id="PF00890">
    <property type="entry name" value="FAD_binding_2"/>
    <property type="match status" value="1"/>
</dbReference>
<dbReference type="InterPro" id="IPR030664">
    <property type="entry name" value="SdhA/FrdA/AprA"/>
</dbReference>
<dbReference type="EC" id="1.3.5.1" evidence="4"/>
<evidence type="ECO:0000313" key="16">
    <source>
        <dbReference type="EMBL" id="NGM83734.1"/>
    </source>
</evidence>
<dbReference type="PANTHER" id="PTHR11632:SF53">
    <property type="entry name" value="SUCCINATE DEHYDROGENASE FLAVOPROTEIN SUBUNIT"/>
    <property type="match status" value="1"/>
</dbReference>
<evidence type="ECO:0000256" key="6">
    <source>
        <dbReference type="ARBA" id="ARBA00022475"/>
    </source>
</evidence>
<reference evidence="16 17" key="1">
    <citation type="submission" date="2020-02" db="EMBL/GenBank/DDBJ databases">
        <authorList>
            <person name="Gao J."/>
            <person name="Sun J."/>
        </authorList>
    </citation>
    <scope>NUCLEOTIDE SEQUENCE [LARGE SCALE GENOMIC DNA]</scope>
    <source>
        <strain evidence="16 17">7124</strain>
    </source>
</reference>
<dbReference type="PROSITE" id="PS00504">
    <property type="entry name" value="FRD_SDH_FAD_BINDING"/>
    <property type="match status" value="1"/>
</dbReference>
<sequence length="581" mass="64236">MATADIIIVGGGLAGLMATIKAAEAGVHVHLFSLVPVKRSHSVCAQGGINGAVNTKGEGDSPWVHFDDTVYGGDFLANQPPVKAMCEAAPGIIHLMDRMGVMFNRTPEGLLDFRRFGGTKHHRTAFAGATTGQQLLYALDEQVRRWEVEGFVTKHENWEFLSAVIDDEGICRGIAAQDLRSMSIETFPADAVILASGGPGIIFGKTTNSVINTGTAASAVYQQGVHYANGEFIQIHPTAIPGDDKLRLMSESARGEGGRIWTYKDGKPWYFLEEKYPAYGNLVPRDIATREIFNVCVDQGLGINGENMVYLDLSHKDPKELDVKLGGIIEIYEKFMGDDPRKIPMKIFPAVHYSMGGMWVDYNQMTNIPGLFAAGECEYQYHGANRLGANSLVSAIFGGMVSGPKAVEYIKGLKKSVQDVPASVFDSYRRVQQDKYESLLGMSGTENAYVLHKELGEWMTANMTVVRHNVKLEATIGKIKELKERYRGINMSDTSRWNNQGVAFTRQLWNMLELAEAMTLGALLRNESRGAHYKPEFPKRNDEEFLKTTKASWTPDGPSISYEDVDVSLIPPRVRDYSKDK</sequence>
<keyword evidence="6" id="KW-1003">Cell membrane</keyword>
<evidence type="ECO:0000256" key="1">
    <source>
        <dbReference type="ARBA" id="ARBA00001974"/>
    </source>
</evidence>
<evidence type="ECO:0000259" key="15">
    <source>
        <dbReference type="Pfam" id="PF02910"/>
    </source>
</evidence>
<evidence type="ECO:0000256" key="4">
    <source>
        <dbReference type="ARBA" id="ARBA00012792"/>
    </source>
</evidence>
<dbReference type="Proteomes" id="UP000480151">
    <property type="component" value="Unassembled WGS sequence"/>
</dbReference>
<dbReference type="PRINTS" id="PR00368">
    <property type="entry name" value="FADPNR"/>
</dbReference>
<evidence type="ECO:0000256" key="8">
    <source>
        <dbReference type="ARBA" id="ARBA00022827"/>
    </source>
</evidence>
<dbReference type="GO" id="GO:0005886">
    <property type="term" value="C:plasma membrane"/>
    <property type="evidence" value="ECO:0007669"/>
    <property type="project" value="UniProtKB-SubCell"/>
</dbReference>
<comment type="cofactor">
    <cofactor evidence="1">
        <name>FAD</name>
        <dbReference type="ChEBI" id="CHEBI:57692"/>
    </cofactor>
</comment>
<keyword evidence="17" id="KW-1185">Reference proteome</keyword>
<keyword evidence="9" id="KW-0249">Electron transport</keyword>
<keyword evidence="8" id="KW-0274">FAD</keyword>
<dbReference type="InterPro" id="IPR015939">
    <property type="entry name" value="Fum_Rdtase/Succ_DH_flav-like_C"/>
</dbReference>
<evidence type="ECO:0000259" key="14">
    <source>
        <dbReference type="Pfam" id="PF00890"/>
    </source>
</evidence>
<dbReference type="EMBL" id="JAAKGU010000006">
    <property type="protein sequence ID" value="NGM83734.1"/>
    <property type="molecule type" value="Genomic_DNA"/>
</dbReference>
<feature type="domain" description="Fumarate reductase/succinate dehydrogenase flavoprotein-like C-terminal" evidence="15">
    <location>
        <begin position="452"/>
        <end position="577"/>
    </location>
</feature>
<keyword evidence="7" id="KW-0285">Flavoprotein</keyword>
<evidence type="ECO:0000256" key="5">
    <source>
        <dbReference type="ARBA" id="ARBA00022448"/>
    </source>
</evidence>
<dbReference type="SUPFAM" id="SSF51905">
    <property type="entry name" value="FAD/NAD(P)-binding domain"/>
    <property type="match status" value="1"/>
</dbReference>
<evidence type="ECO:0000256" key="7">
    <source>
        <dbReference type="ARBA" id="ARBA00022630"/>
    </source>
</evidence>
<dbReference type="AlphaFoldDB" id="A0A6M1PMK5"/>
<comment type="caution">
    <text evidence="16">The sequence shown here is derived from an EMBL/GenBank/DDBJ whole genome shotgun (WGS) entry which is preliminary data.</text>
</comment>
<dbReference type="GO" id="GO:0008177">
    <property type="term" value="F:succinate dehydrogenase (quinone) activity"/>
    <property type="evidence" value="ECO:0007669"/>
    <property type="project" value="UniProtKB-EC"/>
</dbReference>
<comment type="catalytic activity">
    <reaction evidence="12">
        <text>a quinone + succinate = fumarate + a quinol</text>
        <dbReference type="Rhea" id="RHEA:40523"/>
        <dbReference type="ChEBI" id="CHEBI:24646"/>
        <dbReference type="ChEBI" id="CHEBI:29806"/>
        <dbReference type="ChEBI" id="CHEBI:30031"/>
        <dbReference type="ChEBI" id="CHEBI:132124"/>
        <dbReference type="EC" id="1.3.5.1"/>
    </reaction>
</comment>